<dbReference type="PANTHER" id="PTHR35895:SF1">
    <property type="entry name" value="LIPID-BINDING SERUM GLYCOPROTEIN C-TERMINAL DOMAIN-CONTAINING PROTEIN"/>
    <property type="match status" value="1"/>
</dbReference>
<dbReference type="PANTHER" id="PTHR35895">
    <property type="entry name" value="CHROMOSOME 16, WHOLE GENOME SHOTGUN SEQUENCE"/>
    <property type="match status" value="1"/>
</dbReference>
<evidence type="ECO:0000313" key="2">
    <source>
        <dbReference type="Proteomes" id="UP000054477"/>
    </source>
</evidence>
<accession>A0A0C9Y6A6</accession>
<dbReference type="AlphaFoldDB" id="A0A0C9Y6A6"/>
<protein>
    <submittedName>
        <fullName evidence="1">Uncharacterized protein</fullName>
    </submittedName>
</protein>
<dbReference type="Proteomes" id="UP000054477">
    <property type="component" value="Unassembled WGS sequence"/>
</dbReference>
<dbReference type="OrthoDB" id="10039566at2759"/>
<dbReference type="Pfam" id="PF12505">
    <property type="entry name" value="DUF3712"/>
    <property type="match status" value="1"/>
</dbReference>
<evidence type="ECO:0000313" key="1">
    <source>
        <dbReference type="EMBL" id="KIK03553.1"/>
    </source>
</evidence>
<dbReference type="EMBL" id="KN838579">
    <property type="protein sequence ID" value="KIK03553.1"/>
    <property type="molecule type" value="Genomic_DNA"/>
</dbReference>
<keyword evidence="2" id="KW-1185">Reference proteome</keyword>
<dbReference type="STRING" id="1095629.A0A0C9Y6A6"/>
<gene>
    <name evidence="1" type="ORF">K443DRAFT_473895</name>
</gene>
<organism evidence="1 2">
    <name type="scientific">Laccaria amethystina LaAM-08-1</name>
    <dbReference type="NCBI Taxonomy" id="1095629"/>
    <lineage>
        <taxon>Eukaryota</taxon>
        <taxon>Fungi</taxon>
        <taxon>Dikarya</taxon>
        <taxon>Basidiomycota</taxon>
        <taxon>Agaricomycotina</taxon>
        <taxon>Agaricomycetes</taxon>
        <taxon>Agaricomycetidae</taxon>
        <taxon>Agaricales</taxon>
        <taxon>Agaricineae</taxon>
        <taxon>Hydnangiaceae</taxon>
        <taxon>Laccaria</taxon>
    </lineage>
</organism>
<dbReference type="HOGENOM" id="CLU_1019652_0_0_1"/>
<reference evidence="2" key="2">
    <citation type="submission" date="2015-01" db="EMBL/GenBank/DDBJ databases">
        <title>Evolutionary Origins and Diversification of the Mycorrhizal Mutualists.</title>
        <authorList>
            <consortium name="DOE Joint Genome Institute"/>
            <consortium name="Mycorrhizal Genomics Consortium"/>
            <person name="Kohler A."/>
            <person name="Kuo A."/>
            <person name="Nagy L.G."/>
            <person name="Floudas D."/>
            <person name="Copeland A."/>
            <person name="Barry K.W."/>
            <person name="Cichocki N."/>
            <person name="Veneault-Fourrey C."/>
            <person name="LaButti K."/>
            <person name="Lindquist E.A."/>
            <person name="Lipzen A."/>
            <person name="Lundell T."/>
            <person name="Morin E."/>
            <person name="Murat C."/>
            <person name="Riley R."/>
            <person name="Ohm R."/>
            <person name="Sun H."/>
            <person name="Tunlid A."/>
            <person name="Henrissat B."/>
            <person name="Grigoriev I.V."/>
            <person name="Hibbett D.S."/>
            <person name="Martin F."/>
        </authorList>
    </citation>
    <scope>NUCLEOTIDE SEQUENCE [LARGE SCALE GENOMIC DNA]</scope>
    <source>
        <strain evidence="2">LaAM-08-1</strain>
    </source>
</reference>
<dbReference type="GO" id="GO:0000329">
    <property type="term" value="C:fungal-type vacuole membrane"/>
    <property type="evidence" value="ECO:0007669"/>
    <property type="project" value="InterPro"/>
</dbReference>
<name>A0A0C9Y6A6_9AGAR</name>
<dbReference type="InterPro" id="IPR046368">
    <property type="entry name" value="Tag1"/>
</dbReference>
<dbReference type="InterPro" id="IPR022185">
    <property type="entry name" value="DUF3712"/>
</dbReference>
<reference evidence="1 2" key="1">
    <citation type="submission" date="2014-04" db="EMBL/GenBank/DDBJ databases">
        <authorList>
            <consortium name="DOE Joint Genome Institute"/>
            <person name="Kuo A."/>
            <person name="Kohler A."/>
            <person name="Nagy L.G."/>
            <person name="Floudas D."/>
            <person name="Copeland A."/>
            <person name="Barry K.W."/>
            <person name="Cichocki N."/>
            <person name="Veneault-Fourrey C."/>
            <person name="LaButti K."/>
            <person name="Lindquist E.A."/>
            <person name="Lipzen A."/>
            <person name="Lundell T."/>
            <person name="Morin E."/>
            <person name="Murat C."/>
            <person name="Sun H."/>
            <person name="Tunlid A."/>
            <person name="Henrissat B."/>
            <person name="Grigoriev I.V."/>
            <person name="Hibbett D.S."/>
            <person name="Martin F."/>
            <person name="Nordberg H.P."/>
            <person name="Cantor M.N."/>
            <person name="Hua S.X."/>
        </authorList>
    </citation>
    <scope>NUCLEOTIDE SEQUENCE [LARGE SCALE GENOMIC DNA]</scope>
    <source>
        <strain evidence="1 2">LaAM-08-1</strain>
    </source>
</reference>
<proteinExistence type="predicted"/>
<sequence length="273" mass="29740">MFSMVLISKFFLGCPHIFSAKIQFTEPIRISWVEDGSTETPLGTMTLDVLSAKRKQALIDQNTTFIITDQAEFGRFYSHLITSQNFTWRLQSNNLRVQALKFPLAKGVSFDKTLTLNGFNNFDGNIVLRDLQLPSDDPAGGINFVAVIEILNPSPFSLDLGTVIFALSYQNASLGVVTGANTIISPGTNQISLGGILVKQTDPTSLAALSQLFTIYLNGDSSPIIARGQSTLQPDGSIISWLSQGIQSLKLNVPSSRLLRLIPFNQSQLGISV</sequence>